<organism evidence="1">
    <name type="scientific">hydrothermal vent metagenome</name>
    <dbReference type="NCBI Taxonomy" id="652676"/>
    <lineage>
        <taxon>unclassified sequences</taxon>
        <taxon>metagenomes</taxon>
        <taxon>ecological metagenomes</taxon>
    </lineage>
</organism>
<dbReference type="AlphaFoldDB" id="A0A160TNQ2"/>
<proteinExistence type="predicted"/>
<reference evidence="1" key="1">
    <citation type="submission" date="2015-10" db="EMBL/GenBank/DDBJ databases">
        <authorList>
            <person name="Gilbert D.G."/>
        </authorList>
    </citation>
    <scope>NUCLEOTIDE SEQUENCE</scope>
</reference>
<sequence>MESDPTGIMGKAGAVNKPGLRVKPDWFKFPGWFQGVGAWRTRARRWKWGARRVR</sequence>
<gene>
    <name evidence="1" type="ORF">MGWOODY_Smn297</name>
</gene>
<accession>A0A160TNQ2</accession>
<protein>
    <submittedName>
        <fullName evidence="1">Uncharacterized protein</fullName>
    </submittedName>
</protein>
<evidence type="ECO:0000313" key="1">
    <source>
        <dbReference type="EMBL" id="CUS46308.1"/>
    </source>
</evidence>
<dbReference type="EMBL" id="CZQE01000355">
    <property type="protein sequence ID" value="CUS46308.1"/>
    <property type="molecule type" value="Genomic_DNA"/>
</dbReference>
<name>A0A160TNQ2_9ZZZZ</name>